<gene>
    <name evidence="2" type="ORF">REISMN_05525</name>
</gene>
<accession>A0A8E0WLB8</accession>
<keyword evidence="3" id="KW-1185">Reference proteome</keyword>
<sequence>MRSYRKNSHSQYDLKVHLIWIPKYRKRVLIGKVAERARDLLRQICMEHEVYIISGKISCDHVHMFISYKSQISLSKLVQYLKGSSSRILLQEFAHLRKQFWGNHLWARGYMAVSSGNITDEMIQRYIDEQEGEPVNDDRFLIDSTL</sequence>
<dbReference type="SUPFAM" id="SSF143422">
    <property type="entry name" value="Transposase IS200-like"/>
    <property type="match status" value="1"/>
</dbReference>
<reference evidence="2 3" key="1">
    <citation type="submission" date="2014-02" db="EMBL/GenBank/DDBJ databases">
        <title>Draft genome sequence of Rickettsia buchneri sp. nov. ISO7T.</title>
        <authorList>
            <person name="Felsheim R.F."/>
            <person name="Kurtti T.J."/>
            <person name="Munderloh U.G."/>
        </authorList>
    </citation>
    <scope>NUCLEOTIDE SEQUENCE [LARGE SCALE GENOMIC DNA]</scope>
    <source>
        <strain evidence="2 3">ISO7</strain>
    </source>
</reference>
<dbReference type="PANTHER" id="PTHR33360">
    <property type="entry name" value="TRANSPOSASE FOR INSERTION SEQUENCE ELEMENT IS200"/>
    <property type="match status" value="1"/>
</dbReference>
<dbReference type="EMBL" id="JFKF01000117">
    <property type="protein sequence ID" value="KDO02725.1"/>
    <property type="molecule type" value="Genomic_DNA"/>
</dbReference>
<protein>
    <submittedName>
        <fullName evidence="2">Transposase</fullName>
    </submittedName>
</protein>
<evidence type="ECO:0000313" key="3">
    <source>
        <dbReference type="Proteomes" id="UP000027161"/>
    </source>
</evidence>
<dbReference type="Proteomes" id="UP000027161">
    <property type="component" value="Unassembled WGS sequence"/>
</dbReference>
<dbReference type="SMART" id="SM01321">
    <property type="entry name" value="Y1_Tnp"/>
    <property type="match status" value="1"/>
</dbReference>
<comment type="caution">
    <text evidence="2">The sequence shown here is derived from an EMBL/GenBank/DDBJ whole genome shotgun (WGS) entry which is preliminary data.</text>
</comment>
<dbReference type="GO" id="GO:0003677">
    <property type="term" value="F:DNA binding"/>
    <property type="evidence" value="ECO:0007669"/>
    <property type="project" value="InterPro"/>
</dbReference>
<dbReference type="GO" id="GO:0004803">
    <property type="term" value="F:transposase activity"/>
    <property type="evidence" value="ECO:0007669"/>
    <property type="project" value="InterPro"/>
</dbReference>
<dbReference type="GO" id="GO:0006313">
    <property type="term" value="P:DNA transposition"/>
    <property type="evidence" value="ECO:0007669"/>
    <property type="project" value="InterPro"/>
</dbReference>
<organism evidence="2 3">
    <name type="scientific">Rickettsia tamurae subsp. buchneri</name>
    <dbReference type="NCBI Taxonomy" id="1462938"/>
    <lineage>
        <taxon>Bacteria</taxon>
        <taxon>Pseudomonadati</taxon>
        <taxon>Pseudomonadota</taxon>
        <taxon>Alphaproteobacteria</taxon>
        <taxon>Rickettsiales</taxon>
        <taxon>Rickettsiaceae</taxon>
        <taxon>Rickettsieae</taxon>
        <taxon>Rickettsia</taxon>
        <taxon>spotted fever group</taxon>
    </lineage>
</organism>
<dbReference type="InterPro" id="IPR036515">
    <property type="entry name" value="Transposase_17_sf"/>
</dbReference>
<feature type="domain" description="Transposase IS200-like" evidence="1">
    <location>
        <begin position="11"/>
        <end position="130"/>
    </location>
</feature>
<dbReference type="Pfam" id="PF01797">
    <property type="entry name" value="Y1_Tnp"/>
    <property type="match status" value="1"/>
</dbReference>
<name>A0A8E0WLB8_9RICK</name>
<dbReference type="PANTHER" id="PTHR33360:SF2">
    <property type="entry name" value="TRANSPOSASE FOR INSERTION SEQUENCE ELEMENT IS200"/>
    <property type="match status" value="1"/>
</dbReference>
<dbReference type="InterPro" id="IPR002686">
    <property type="entry name" value="Transposase_17"/>
</dbReference>
<proteinExistence type="predicted"/>
<dbReference type="NCBIfam" id="NF033573">
    <property type="entry name" value="transpos_IS200"/>
    <property type="match status" value="1"/>
</dbReference>
<dbReference type="AlphaFoldDB" id="A0A8E0WLB8"/>
<evidence type="ECO:0000259" key="1">
    <source>
        <dbReference type="SMART" id="SM01321"/>
    </source>
</evidence>
<dbReference type="RefSeq" id="WP_008579324.1">
    <property type="nucleotide sequence ID" value="NZ_CP113531.1"/>
</dbReference>
<dbReference type="Gene3D" id="3.30.70.1290">
    <property type="entry name" value="Transposase IS200-like"/>
    <property type="match status" value="1"/>
</dbReference>
<evidence type="ECO:0000313" key="2">
    <source>
        <dbReference type="EMBL" id="KDO02725.1"/>
    </source>
</evidence>